<dbReference type="PANTHER" id="PTHR31973:SF189">
    <property type="entry name" value="TRANSPOSASE, MUDR, PLANT, MULE TRANSPOSASE DOMAIN PROTEIN-RELATED"/>
    <property type="match status" value="1"/>
</dbReference>
<organism evidence="1">
    <name type="scientific">Tanacetum cinerariifolium</name>
    <name type="common">Dalmatian daisy</name>
    <name type="synonym">Chrysanthemum cinerariifolium</name>
    <dbReference type="NCBI Taxonomy" id="118510"/>
    <lineage>
        <taxon>Eukaryota</taxon>
        <taxon>Viridiplantae</taxon>
        <taxon>Streptophyta</taxon>
        <taxon>Embryophyta</taxon>
        <taxon>Tracheophyta</taxon>
        <taxon>Spermatophyta</taxon>
        <taxon>Magnoliopsida</taxon>
        <taxon>eudicotyledons</taxon>
        <taxon>Gunneridae</taxon>
        <taxon>Pentapetalae</taxon>
        <taxon>asterids</taxon>
        <taxon>campanulids</taxon>
        <taxon>Asterales</taxon>
        <taxon>Asteraceae</taxon>
        <taxon>Asteroideae</taxon>
        <taxon>Anthemideae</taxon>
        <taxon>Anthemidinae</taxon>
        <taxon>Tanacetum</taxon>
    </lineage>
</organism>
<comment type="caution">
    <text evidence="1">The sequence shown here is derived from an EMBL/GenBank/DDBJ whole genome shotgun (WGS) entry which is preliminary data.</text>
</comment>
<dbReference type="EMBL" id="BKCJ010004032">
    <property type="protein sequence ID" value="GEU58618.1"/>
    <property type="molecule type" value="Genomic_DNA"/>
</dbReference>
<dbReference type="PANTHER" id="PTHR31973">
    <property type="entry name" value="POLYPROTEIN, PUTATIVE-RELATED"/>
    <property type="match status" value="1"/>
</dbReference>
<evidence type="ECO:0000313" key="1">
    <source>
        <dbReference type="EMBL" id="GEU58618.1"/>
    </source>
</evidence>
<reference evidence="1" key="1">
    <citation type="journal article" date="2019" name="Sci. Rep.">
        <title>Draft genome of Tanacetum cinerariifolium, the natural source of mosquito coil.</title>
        <authorList>
            <person name="Yamashiro T."/>
            <person name="Shiraishi A."/>
            <person name="Satake H."/>
            <person name="Nakayama K."/>
        </authorList>
    </citation>
    <scope>NUCLEOTIDE SEQUENCE</scope>
</reference>
<name>A0A6L2LA43_TANCI</name>
<accession>A0A6L2LA43</accession>
<gene>
    <name evidence="1" type="ORF">Tci_030596</name>
</gene>
<proteinExistence type="predicted"/>
<protein>
    <submittedName>
        <fullName evidence="1">Transposon protein, putative, Mutator sub-class</fullName>
    </submittedName>
</protein>
<sequence length="419" mass="48911">MGSNTNWQSGTLVGQGSACNRGCEHKLPFAYVLRKCHICYASFGLPFLIFDVHYNGTFNFMALSKDDDFDIDIDIEQRFKGSVELEEMYKGRETLRLKNSNQSNINSSTPMAGCSRPNRVYDVGESHTVIKHKEYMDTLMHQLIDKGDCLTDPFIILENNQSNEKFPIHDEQTHWKMKKPKTFKRTSYCKMWVETREHKDISKGKQRKGNEYLSAGRDEHSKCPFRYYGEITTEEHYAMIRSYGKEILDSNDGSTIKLCVTVNPDDKTYLIVVNVENKDNWSWFLELLGEYIDMPIGNGLTLISYQNKRLIEPMKDVMPLAEHRQCARHIYEVLLLVRSKPLITMLESRRVIMMERLNTMRLQLEKWTRDICPNIQKRFWHVIPAGGNLFDVRNGSEAFTVDEHKRTCTCRRWQLASLL</sequence>
<dbReference type="AlphaFoldDB" id="A0A6L2LA43"/>